<dbReference type="Gene3D" id="3.40.50.880">
    <property type="match status" value="1"/>
</dbReference>
<keyword evidence="1" id="KW-1133">Transmembrane helix</keyword>
<feature type="transmembrane region" description="Helical" evidence="1">
    <location>
        <begin position="7"/>
        <end position="29"/>
    </location>
</feature>
<comment type="caution">
    <text evidence="3">The sequence shown here is derived from an EMBL/GenBank/DDBJ whole genome shotgun (WGS) entry which is preliminary data.</text>
</comment>
<organism evidence="3 4">
    <name type="scientific">Candidatus Litorirhabdus singularis</name>
    <dbReference type="NCBI Taxonomy" id="2518993"/>
    <lineage>
        <taxon>Bacteria</taxon>
        <taxon>Pseudomonadati</taxon>
        <taxon>Pseudomonadota</taxon>
        <taxon>Gammaproteobacteria</taxon>
        <taxon>Cellvibrionales</taxon>
        <taxon>Halieaceae</taxon>
        <taxon>Candidatus Litorirhabdus</taxon>
    </lineage>
</organism>
<name>A0ABT3TCU3_9GAMM</name>
<feature type="domain" description="ThuA-like" evidence="2">
    <location>
        <begin position="55"/>
        <end position="277"/>
    </location>
</feature>
<gene>
    <name evidence="3" type="ORF">EYC98_04435</name>
</gene>
<dbReference type="PANTHER" id="PTHR40469">
    <property type="entry name" value="SECRETED GLYCOSYL HYDROLASE"/>
    <property type="match status" value="1"/>
</dbReference>
<evidence type="ECO:0000313" key="4">
    <source>
        <dbReference type="Proteomes" id="UP001143362"/>
    </source>
</evidence>
<dbReference type="Pfam" id="PF06283">
    <property type="entry name" value="ThuA"/>
    <property type="match status" value="1"/>
</dbReference>
<keyword evidence="1" id="KW-0472">Membrane</keyword>
<keyword evidence="1" id="KW-0812">Transmembrane</keyword>
<accession>A0ABT3TCU3</accession>
<reference evidence="3" key="1">
    <citation type="submission" date="2019-02" db="EMBL/GenBank/DDBJ databases">
        <authorList>
            <person name="Li S.-H."/>
        </authorList>
    </citation>
    <scope>NUCLEOTIDE SEQUENCE</scope>
    <source>
        <strain evidence="3">IMCC14734</strain>
    </source>
</reference>
<evidence type="ECO:0000313" key="3">
    <source>
        <dbReference type="EMBL" id="MCX2980111.1"/>
    </source>
</evidence>
<dbReference type="PANTHER" id="PTHR40469:SF2">
    <property type="entry name" value="GALACTOSE-BINDING DOMAIN-LIKE SUPERFAMILY PROTEIN"/>
    <property type="match status" value="1"/>
</dbReference>
<evidence type="ECO:0000259" key="2">
    <source>
        <dbReference type="Pfam" id="PF06283"/>
    </source>
</evidence>
<dbReference type="EMBL" id="SHNN01000001">
    <property type="protein sequence ID" value="MCX2980111.1"/>
    <property type="molecule type" value="Genomic_DNA"/>
</dbReference>
<dbReference type="SUPFAM" id="SSF52317">
    <property type="entry name" value="Class I glutamine amidotransferase-like"/>
    <property type="match status" value="1"/>
</dbReference>
<proteinExistence type="predicted"/>
<dbReference type="InterPro" id="IPR029010">
    <property type="entry name" value="ThuA-like"/>
</dbReference>
<protein>
    <submittedName>
        <fullName evidence="3">ThuA domain-containing protein</fullName>
    </submittedName>
</protein>
<keyword evidence="4" id="KW-1185">Reference proteome</keyword>
<dbReference type="Proteomes" id="UP001143362">
    <property type="component" value="Unassembled WGS sequence"/>
</dbReference>
<evidence type="ECO:0000256" key="1">
    <source>
        <dbReference type="SAM" id="Phobius"/>
    </source>
</evidence>
<dbReference type="InterPro" id="IPR029062">
    <property type="entry name" value="Class_I_gatase-like"/>
</dbReference>
<dbReference type="RefSeq" id="WP_279244090.1">
    <property type="nucleotide sequence ID" value="NZ_SHNN01000001.1"/>
</dbReference>
<sequence length="296" mass="33553">MKRPVKILLWLLGVPLGLVLLGALALWLWQPNMFGEAELDTEPPVLPDTITRNAVLVYSKTSGGFRHSEAIEAANAMIGRFAEKHGWEVFYTENAAIFEREYLEKFAVVIWNNATGAALSADQRLRFRTWLEGGGGYVGLHAAGDGSHANWEWYTEKVIKVPYNQHTLFPEHMPRATLYSENRMRHLAASGLPESWETEEEWYAFEYSPRTRGSTILVRVDESTYEPGKASMGEDHPMVWTHGAGLGRVFYSAFGHTEQAYSDPILEPMMEKAVIWAGWYHRRKPIQLAPGTVELQ</sequence>